<protein>
    <submittedName>
        <fullName evidence="1">Uncharacterized protein</fullName>
    </submittedName>
</protein>
<dbReference type="AlphaFoldDB" id="A0A1J8P7R5"/>
<organism evidence="1 2">
    <name type="scientific">Candidatus Rickettsiella isopodorum</name>
    <dbReference type="NCBI Taxonomy" id="1225476"/>
    <lineage>
        <taxon>Bacteria</taxon>
        <taxon>Pseudomonadati</taxon>
        <taxon>Pseudomonadota</taxon>
        <taxon>Gammaproteobacteria</taxon>
        <taxon>Legionellales</taxon>
        <taxon>Coxiellaceae</taxon>
        <taxon>Rickettsiella</taxon>
    </lineage>
</organism>
<dbReference type="Gene3D" id="3.40.50.1000">
    <property type="entry name" value="HAD superfamily/HAD-like"/>
    <property type="match status" value="1"/>
</dbReference>
<evidence type="ECO:0000313" key="1">
    <source>
        <dbReference type="EMBL" id="OIZ95043.1"/>
    </source>
</evidence>
<dbReference type="RefSeq" id="WP_071662305.1">
    <property type="nucleotide sequence ID" value="NZ_LUKY01000032.1"/>
</dbReference>
<reference evidence="1 2" key="1">
    <citation type="submission" date="2016-03" db="EMBL/GenBank/DDBJ databases">
        <title>Comparative genomics of Rickettsiella.</title>
        <authorList>
            <person name="Chandler C."/>
            <person name="Wang Y."/>
        </authorList>
    </citation>
    <scope>NUCLEOTIDE SEQUENCE [LARGE SCALE GENOMIC DNA]</scope>
    <source>
        <strain evidence="1 2">RCFS May 2013</strain>
    </source>
</reference>
<name>A0A1J8P7R5_9COXI</name>
<dbReference type="EMBL" id="LUKY01000032">
    <property type="protein sequence ID" value="OIZ95043.1"/>
    <property type="molecule type" value="Genomic_DNA"/>
</dbReference>
<dbReference type="InterPro" id="IPR023214">
    <property type="entry name" value="HAD_sf"/>
</dbReference>
<sequence length="291" mass="33479">MQNNLDDPIYIINLSAIPRLASISHVIDNFSSLHYQYAESRLHFEWYSKLWVSLKYLTITSSINGYKLGKIATNAFISKLQAIFYFLPAQESTELLERTWNSLIIWDIESTKRLGNLIDKNKPIYFISNTNPLNIERIIGFFNQYSNIAWELPKEQTEAKPLKIANNFFLCPSYLFKEGTPSLISTLKNSLLAQGKNLETLLLVSQFQRDLGKAKELGIKWQSADSFFNNFVPNQQLSFQPLNGQTMTTSTIPVPLLLNNLAMNSRQNFFGVENERESIQNHSEKTPLLRQ</sequence>
<dbReference type="OrthoDB" id="5653803at2"/>
<dbReference type="Proteomes" id="UP000183924">
    <property type="component" value="Unassembled WGS sequence"/>
</dbReference>
<gene>
    <name evidence="1" type="ORF">A1D18_02785</name>
</gene>
<comment type="caution">
    <text evidence="1">The sequence shown here is derived from an EMBL/GenBank/DDBJ whole genome shotgun (WGS) entry which is preliminary data.</text>
</comment>
<accession>A0A1J8P7R5</accession>
<evidence type="ECO:0000313" key="2">
    <source>
        <dbReference type="Proteomes" id="UP000183924"/>
    </source>
</evidence>
<proteinExistence type="predicted"/>
<dbReference type="InterPro" id="IPR023198">
    <property type="entry name" value="PGP-like_dom2"/>
</dbReference>
<dbReference type="Gene3D" id="1.10.150.240">
    <property type="entry name" value="Putative phosphatase, domain 2"/>
    <property type="match status" value="1"/>
</dbReference>
<keyword evidence="2" id="KW-1185">Reference proteome</keyword>